<evidence type="ECO:0000313" key="1">
    <source>
        <dbReference type="EMBL" id="MBE9661697.1"/>
    </source>
</evidence>
<dbReference type="Proteomes" id="UP000622475">
    <property type="component" value="Unassembled WGS sequence"/>
</dbReference>
<keyword evidence="2" id="KW-1185">Reference proteome</keyword>
<dbReference type="SUPFAM" id="SSF63829">
    <property type="entry name" value="Calcium-dependent phosphotriesterase"/>
    <property type="match status" value="1"/>
</dbReference>
<proteinExistence type="predicted"/>
<dbReference type="InterPro" id="IPR015943">
    <property type="entry name" value="WD40/YVTN_repeat-like_dom_sf"/>
</dbReference>
<protein>
    <recommendedName>
        <fullName evidence="3">Two component regulator with propeller domain</fullName>
    </recommendedName>
</protein>
<name>A0A929KVX6_9SPHI</name>
<organism evidence="1 2">
    <name type="scientific">Mucilaginibacter myungsuensis</name>
    <dbReference type="NCBI Taxonomy" id="649104"/>
    <lineage>
        <taxon>Bacteria</taxon>
        <taxon>Pseudomonadati</taxon>
        <taxon>Bacteroidota</taxon>
        <taxon>Sphingobacteriia</taxon>
        <taxon>Sphingobacteriales</taxon>
        <taxon>Sphingobacteriaceae</taxon>
        <taxon>Mucilaginibacter</taxon>
    </lineage>
</organism>
<reference evidence="1" key="1">
    <citation type="submission" date="2020-10" db="EMBL/GenBank/DDBJ databases">
        <title>Mucilaginibacter mali sp. nov., isolated from rhizosphere soil of apple orchard.</title>
        <authorList>
            <person name="Lee J.-S."/>
            <person name="Kim H.S."/>
            <person name="Kim J.-S."/>
        </authorList>
    </citation>
    <scope>NUCLEOTIDE SEQUENCE</scope>
    <source>
        <strain evidence="1">KCTC 22746</strain>
    </source>
</reference>
<sequence>MIIRPLFIACLLCLLGTKGLLAQNLFSEKVDERPGMSYCMDCGTPQAVCAPFTLSIIADKINYRYNLQGGSGNVSFQVLVDSLGLASVLSHSDVSHSPLSDDLVILLNTAIWRPARVNGKKVNASVNVIFAIEHGRIVGRMQRMDLSQLAPAGDATVYNKQYQYSNPLLKNYTITAFNRYNSPLPENVSTAAMIDSTNLLWYGSDHGMTLYNGEAFTQLNEVNSPFTPTTEVVAIAADKDNTKWIYANKAIFTFNDKGWQVFDSTRLQIARPYKIVATSTGEIFFPTGKGLMIFKEGKVRLIDKNVVFQMPSNDVKYAYFDSKKRLWMGTSRGSIMIGKSEKVTAYNGSKTPLNNTIITNITEDGKGNMYFALHAFNNTGDDMDQEGLAILSADGKWSFYNDKNSGLPANHITTLLYDKVENALWLGTDKSGIARFDLKDGWENYHNGNSKMPGFNIFQLMQDAKGQIYATTANGLVRISRGSAQ</sequence>
<dbReference type="Gene3D" id="2.130.10.10">
    <property type="entry name" value="YVTN repeat-like/Quinoprotein amine dehydrogenase"/>
    <property type="match status" value="2"/>
</dbReference>
<comment type="caution">
    <text evidence="1">The sequence shown here is derived from an EMBL/GenBank/DDBJ whole genome shotgun (WGS) entry which is preliminary data.</text>
</comment>
<dbReference type="RefSeq" id="WP_194110875.1">
    <property type="nucleotide sequence ID" value="NZ_JADFFL010000002.1"/>
</dbReference>
<accession>A0A929KVX6</accession>
<dbReference type="EMBL" id="JADFFL010000002">
    <property type="protein sequence ID" value="MBE9661697.1"/>
    <property type="molecule type" value="Genomic_DNA"/>
</dbReference>
<dbReference type="AlphaFoldDB" id="A0A929KVX6"/>
<evidence type="ECO:0008006" key="3">
    <source>
        <dbReference type="Google" id="ProtNLM"/>
    </source>
</evidence>
<gene>
    <name evidence="1" type="ORF">IRJ16_07350</name>
</gene>
<evidence type="ECO:0000313" key="2">
    <source>
        <dbReference type="Proteomes" id="UP000622475"/>
    </source>
</evidence>